<evidence type="ECO:0000313" key="1">
    <source>
        <dbReference type="EMBL" id="SUZ62776.1"/>
    </source>
</evidence>
<gene>
    <name evidence="1" type="ORF">METZ01_LOCUS15630</name>
</gene>
<name>A0A381P762_9ZZZZ</name>
<sequence>MLNPKLGRKRSRLEAFDQDRREPFPVWRIGKGEIESSSTQTAHVFHGISTPDLHLRLCTKQLSVGSDRIQRATHALHEHGPLGSPAQRLEPEGPGACEEVQHGCPFQIRTQCRHP</sequence>
<dbReference type="AlphaFoldDB" id="A0A381P762"/>
<organism evidence="1">
    <name type="scientific">marine metagenome</name>
    <dbReference type="NCBI Taxonomy" id="408172"/>
    <lineage>
        <taxon>unclassified sequences</taxon>
        <taxon>metagenomes</taxon>
        <taxon>ecological metagenomes</taxon>
    </lineage>
</organism>
<proteinExistence type="predicted"/>
<accession>A0A381P762</accession>
<reference evidence="1" key="1">
    <citation type="submission" date="2018-05" db="EMBL/GenBank/DDBJ databases">
        <authorList>
            <person name="Lanie J.A."/>
            <person name="Ng W.-L."/>
            <person name="Kazmierczak K.M."/>
            <person name="Andrzejewski T.M."/>
            <person name="Davidsen T.M."/>
            <person name="Wayne K.J."/>
            <person name="Tettelin H."/>
            <person name="Glass J.I."/>
            <person name="Rusch D."/>
            <person name="Podicherti R."/>
            <person name="Tsui H.-C.T."/>
            <person name="Winkler M.E."/>
        </authorList>
    </citation>
    <scope>NUCLEOTIDE SEQUENCE</scope>
</reference>
<protein>
    <submittedName>
        <fullName evidence="1">Uncharacterized protein</fullName>
    </submittedName>
</protein>
<dbReference type="EMBL" id="UINC01000888">
    <property type="protein sequence ID" value="SUZ62776.1"/>
    <property type="molecule type" value="Genomic_DNA"/>
</dbReference>